<dbReference type="GO" id="GO:0005509">
    <property type="term" value="F:calcium ion binding"/>
    <property type="evidence" value="ECO:0007669"/>
    <property type="project" value="InterPro"/>
</dbReference>
<evidence type="ECO:0000256" key="7">
    <source>
        <dbReference type="PROSITE-ProRule" id="PRU00076"/>
    </source>
</evidence>
<dbReference type="SMART" id="SM00179">
    <property type="entry name" value="EGF_CA"/>
    <property type="match status" value="1"/>
</dbReference>
<evidence type="ECO:0000256" key="4">
    <source>
        <dbReference type="ARBA" id="ARBA00022837"/>
    </source>
</evidence>
<feature type="transmembrane region" description="Helical" evidence="9">
    <location>
        <begin position="310"/>
        <end position="332"/>
    </location>
</feature>
<keyword evidence="9" id="KW-0812">Transmembrane</keyword>
<comment type="caution">
    <text evidence="7">Lacks conserved residue(s) required for the propagation of feature annotation.</text>
</comment>
<evidence type="ECO:0000256" key="6">
    <source>
        <dbReference type="ARBA" id="ARBA00023180"/>
    </source>
</evidence>
<gene>
    <name evidence="12" type="ORF">BRAFLDRAFT_118930</name>
</gene>
<dbReference type="CDD" id="cd00054">
    <property type="entry name" value="EGF_CA"/>
    <property type="match status" value="1"/>
</dbReference>
<accession>C3ZG53</accession>
<protein>
    <recommendedName>
        <fullName evidence="11">EGF-like domain-containing protein</fullName>
    </recommendedName>
</protein>
<keyword evidence="1 7" id="KW-0245">EGF-like domain</keyword>
<dbReference type="PROSITE" id="PS00010">
    <property type="entry name" value="ASX_HYDROXYL"/>
    <property type="match status" value="1"/>
</dbReference>
<keyword evidence="9" id="KW-1133">Transmembrane helix</keyword>
<keyword evidence="2 10" id="KW-0732">Signal</keyword>
<keyword evidence="5" id="KW-1015">Disulfide bond</keyword>
<organism>
    <name type="scientific">Branchiostoma floridae</name>
    <name type="common">Florida lancelet</name>
    <name type="synonym">Amphioxus</name>
    <dbReference type="NCBI Taxonomy" id="7739"/>
    <lineage>
        <taxon>Eukaryota</taxon>
        <taxon>Metazoa</taxon>
        <taxon>Chordata</taxon>
        <taxon>Cephalochordata</taxon>
        <taxon>Leptocardii</taxon>
        <taxon>Amphioxiformes</taxon>
        <taxon>Branchiostomatidae</taxon>
        <taxon>Branchiostoma</taxon>
    </lineage>
</organism>
<feature type="domain" description="EGF-like" evidence="11">
    <location>
        <begin position="205"/>
        <end position="246"/>
    </location>
</feature>
<dbReference type="Gene3D" id="2.10.25.10">
    <property type="entry name" value="Laminin"/>
    <property type="match status" value="1"/>
</dbReference>
<dbReference type="PANTHER" id="PTHR24039">
    <property type="entry name" value="FIBRILLIN-RELATED"/>
    <property type="match status" value="1"/>
</dbReference>
<feature type="chain" id="PRO_5002936749" description="EGF-like domain-containing protein" evidence="10">
    <location>
        <begin position="24"/>
        <end position="435"/>
    </location>
</feature>
<evidence type="ECO:0000256" key="10">
    <source>
        <dbReference type="SAM" id="SignalP"/>
    </source>
</evidence>
<sequence>MRCWTPFALALVIALTTVPGGRAARPKPAQSSITPPPQKASDAKVTPKPKSACSLATCSWKQNKWCYTEPGNETATCVCRPGFAPVGSECIEAITFHLYVLMPGEHMASLNDPHSEHYQRTTEEFTNTVSQLHNNGDVRALDANFLAMSSVSYSGGMPRATIAKALVHYRQSSELTPNRLEQALQDSAANRAVSNLNRDTMEVTDENECSKQKGHLSDCHPQATCRNTLGSFECVCNEGTVDMSYAFGAPAGRFCYGKCTTWRCETGEEVMQVGTLRGDETMCVHPLRRNMCHMTSPIPSWLTDWGDLRLWLVLLGFVIAIVGFIILIYYLCRMYRQNKKKRMEKKRSSHELYSEYWPCHRVRKVSIIGFDIKRRDSFQSKAAAQASKIKMASGTAGRKSITDAGGSMHWNLSSNRLPSVSDEDESTFAAENNII</sequence>
<keyword evidence="9" id="KW-0472">Membrane</keyword>
<dbReference type="InterPro" id="IPR000152">
    <property type="entry name" value="EGF-type_Asp/Asn_hydroxyl_site"/>
</dbReference>
<evidence type="ECO:0000256" key="1">
    <source>
        <dbReference type="ARBA" id="ARBA00022536"/>
    </source>
</evidence>
<evidence type="ECO:0000256" key="2">
    <source>
        <dbReference type="ARBA" id="ARBA00022729"/>
    </source>
</evidence>
<dbReference type="EMBL" id="GG666616">
    <property type="protein sequence ID" value="EEN48528.1"/>
    <property type="molecule type" value="Genomic_DNA"/>
</dbReference>
<evidence type="ECO:0000256" key="9">
    <source>
        <dbReference type="SAM" id="Phobius"/>
    </source>
</evidence>
<evidence type="ECO:0000256" key="3">
    <source>
        <dbReference type="ARBA" id="ARBA00022737"/>
    </source>
</evidence>
<dbReference type="AlphaFoldDB" id="C3ZG53"/>
<evidence type="ECO:0000313" key="12">
    <source>
        <dbReference type="EMBL" id="EEN48528.1"/>
    </source>
</evidence>
<dbReference type="InParanoid" id="C3ZG53"/>
<dbReference type="PANTHER" id="PTHR24039:SF28">
    <property type="entry name" value="EGF-LIKE DOMAIN-CONTAINING PROTEIN"/>
    <property type="match status" value="1"/>
</dbReference>
<dbReference type="InterPro" id="IPR018097">
    <property type="entry name" value="EGF_Ca-bd_CS"/>
</dbReference>
<dbReference type="InterPro" id="IPR000742">
    <property type="entry name" value="EGF"/>
</dbReference>
<feature type="region of interest" description="Disordered" evidence="8">
    <location>
        <begin position="21"/>
        <end position="48"/>
    </location>
</feature>
<feature type="signal peptide" evidence="10">
    <location>
        <begin position="1"/>
        <end position="23"/>
    </location>
</feature>
<reference evidence="12" key="1">
    <citation type="journal article" date="2008" name="Nature">
        <title>The amphioxus genome and the evolution of the chordate karyotype.</title>
        <authorList>
            <consortium name="US DOE Joint Genome Institute (JGI-PGF)"/>
            <person name="Putnam N.H."/>
            <person name="Butts T."/>
            <person name="Ferrier D.E.K."/>
            <person name="Furlong R.F."/>
            <person name="Hellsten U."/>
            <person name="Kawashima T."/>
            <person name="Robinson-Rechavi M."/>
            <person name="Shoguchi E."/>
            <person name="Terry A."/>
            <person name="Yu J.-K."/>
            <person name="Benito-Gutierrez E.L."/>
            <person name="Dubchak I."/>
            <person name="Garcia-Fernandez J."/>
            <person name="Gibson-Brown J.J."/>
            <person name="Grigoriev I.V."/>
            <person name="Horton A.C."/>
            <person name="de Jong P.J."/>
            <person name="Jurka J."/>
            <person name="Kapitonov V.V."/>
            <person name="Kohara Y."/>
            <person name="Kuroki Y."/>
            <person name="Lindquist E."/>
            <person name="Lucas S."/>
            <person name="Osoegawa K."/>
            <person name="Pennacchio L.A."/>
            <person name="Salamov A.A."/>
            <person name="Satou Y."/>
            <person name="Sauka-Spengler T."/>
            <person name="Schmutz J."/>
            <person name="Shin-I T."/>
            <person name="Toyoda A."/>
            <person name="Bronner-Fraser M."/>
            <person name="Fujiyama A."/>
            <person name="Holland L.Z."/>
            <person name="Holland P.W.H."/>
            <person name="Satoh N."/>
            <person name="Rokhsar D.S."/>
        </authorList>
    </citation>
    <scope>NUCLEOTIDE SEQUENCE [LARGE SCALE GENOMIC DNA]</scope>
    <source>
        <strain evidence="12">S238N-H82</strain>
        <tissue evidence="12">Testes</tissue>
    </source>
</reference>
<keyword evidence="4" id="KW-0106">Calcium</keyword>
<dbReference type="PROSITE" id="PS50026">
    <property type="entry name" value="EGF_3"/>
    <property type="match status" value="1"/>
</dbReference>
<evidence type="ECO:0000256" key="5">
    <source>
        <dbReference type="ARBA" id="ARBA00023157"/>
    </source>
</evidence>
<name>C3ZG53_BRAFL</name>
<evidence type="ECO:0000256" key="8">
    <source>
        <dbReference type="SAM" id="MobiDB-lite"/>
    </source>
</evidence>
<keyword evidence="3" id="KW-0677">Repeat</keyword>
<dbReference type="SMART" id="SM00181">
    <property type="entry name" value="EGF"/>
    <property type="match status" value="2"/>
</dbReference>
<proteinExistence type="predicted"/>
<dbReference type="PROSITE" id="PS01187">
    <property type="entry name" value="EGF_CA"/>
    <property type="match status" value="1"/>
</dbReference>
<evidence type="ECO:0000259" key="11">
    <source>
        <dbReference type="PROSITE" id="PS50026"/>
    </source>
</evidence>
<keyword evidence="6" id="KW-0325">Glycoprotein</keyword>
<dbReference type="InterPro" id="IPR001881">
    <property type="entry name" value="EGF-like_Ca-bd_dom"/>
</dbReference>